<keyword evidence="2" id="KW-1185">Reference proteome</keyword>
<accession>A0A445F1G2</accession>
<dbReference type="EMBL" id="QZWG01000020">
    <property type="protein sequence ID" value="RZB42678.1"/>
    <property type="molecule type" value="Genomic_DNA"/>
</dbReference>
<name>A0A445F1G2_GLYSO</name>
<gene>
    <name evidence="1" type="ORF">D0Y65_053315</name>
</gene>
<organism evidence="1 2">
    <name type="scientific">Glycine soja</name>
    <name type="common">Wild soybean</name>
    <dbReference type="NCBI Taxonomy" id="3848"/>
    <lineage>
        <taxon>Eukaryota</taxon>
        <taxon>Viridiplantae</taxon>
        <taxon>Streptophyta</taxon>
        <taxon>Embryophyta</taxon>
        <taxon>Tracheophyta</taxon>
        <taxon>Spermatophyta</taxon>
        <taxon>Magnoliopsida</taxon>
        <taxon>eudicotyledons</taxon>
        <taxon>Gunneridae</taxon>
        <taxon>Pentapetalae</taxon>
        <taxon>rosids</taxon>
        <taxon>fabids</taxon>
        <taxon>Fabales</taxon>
        <taxon>Fabaceae</taxon>
        <taxon>Papilionoideae</taxon>
        <taxon>50 kb inversion clade</taxon>
        <taxon>NPAAA clade</taxon>
        <taxon>indigoferoid/millettioid clade</taxon>
        <taxon>Phaseoleae</taxon>
        <taxon>Glycine</taxon>
        <taxon>Glycine subgen. Soja</taxon>
    </lineage>
</organism>
<evidence type="ECO:0000313" key="1">
    <source>
        <dbReference type="EMBL" id="RZB42678.1"/>
    </source>
</evidence>
<sequence>MSLSKMTWYLCFFNNLIQEFYYVGCGLYERMNDYCSINVIFMKVKWRVLMAVANDGASCAHPILMEQISRIIQINGR</sequence>
<dbReference type="Proteomes" id="UP000289340">
    <property type="component" value="Chromosome 20"/>
</dbReference>
<proteinExistence type="predicted"/>
<evidence type="ECO:0000313" key="2">
    <source>
        <dbReference type="Proteomes" id="UP000289340"/>
    </source>
</evidence>
<protein>
    <submittedName>
        <fullName evidence="1">Uncharacterized protein</fullName>
    </submittedName>
</protein>
<reference evidence="1 2" key="1">
    <citation type="submission" date="2018-09" db="EMBL/GenBank/DDBJ databases">
        <title>A high-quality reference genome of wild soybean provides a powerful tool to mine soybean genomes.</title>
        <authorList>
            <person name="Xie M."/>
            <person name="Chung C.Y.L."/>
            <person name="Li M.-W."/>
            <person name="Wong F.-L."/>
            <person name="Chan T.-F."/>
            <person name="Lam H.-M."/>
        </authorList>
    </citation>
    <scope>NUCLEOTIDE SEQUENCE [LARGE SCALE GENOMIC DNA]</scope>
    <source>
        <strain evidence="2">cv. W05</strain>
        <tissue evidence="1">Hypocotyl of etiolated seedlings</tissue>
    </source>
</reference>
<comment type="caution">
    <text evidence="1">The sequence shown here is derived from an EMBL/GenBank/DDBJ whole genome shotgun (WGS) entry which is preliminary data.</text>
</comment>
<dbReference type="AlphaFoldDB" id="A0A445F1G2"/>